<accession>A0A9Q5N7Z2</accession>
<protein>
    <submittedName>
        <fullName evidence="1">Uncharacterized protein</fullName>
    </submittedName>
</protein>
<dbReference type="InterPro" id="IPR032675">
    <property type="entry name" value="LRR_dom_sf"/>
</dbReference>
<dbReference type="Proteomes" id="UP000757232">
    <property type="component" value="Unassembled WGS sequence"/>
</dbReference>
<evidence type="ECO:0000313" key="2">
    <source>
        <dbReference type="Proteomes" id="UP000757232"/>
    </source>
</evidence>
<organism evidence="1 2">
    <name type="scientific">Sanghuangporus baumii</name>
    <name type="common">Phellinus baumii</name>
    <dbReference type="NCBI Taxonomy" id="108892"/>
    <lineage>
        <taxon>Eukaryota</taxon>
        <taxon>Fungi</taxon>
        <taxon>Dikarya</taxon>
        <taxon>Basidiomycota</taxon>
        <taxon>Agaricomycotina</taxon>
        <taxon>Agaricomycetes</taxon>
        <taxon>Hymenochaetales</taxon>
        <taxon>Hymenochaetaceae</taxon>
        <taxon>Sanghuangporus</taxon>
    </lineage>
</organism>
<name>A0A9Q5N7Z2_SANBA</name>
<sequence length="540" mass="60421">MSIERRAPSQGQLEFSVALPTSSSSLLEDPLSAYDLGSRTSTPFPSTADALIARLRLESGLGVPTLNLFLDILHHPEFKLEEITLNDASEIDIAVANHRLNMQRVREGIVPSRPFSSSGAENEKHSSLGEVPFPILERILDSIATDPELVDEPLQPQIPLVDAPERQREDCLRSLALVHRSWTVPSQQRLAARIVARSPLAILRLLRSPLPGRHTRELVVALGDVWNHGYHFGSIDAPARPGEVEIDLCNLLKRLPKLRGLTLKESGLREDMLLPVISQINTLESLSWHCAHGYPSCDFAYLADALQRLPKLTVLEISGWSFHAASGALAGAHLRRQLTELRICISPGDMQLNRVGWLLQALAVDSRRTKLTLDITLIGTLRIAEVFRLYPGAQEALANLDTLHLINKGGFVEFNLAQARTLLQACSGARHLHIQGQTAPVTEFLDIIPSTTEELCFSWFDMWMSPWNLVERHLPELVRNERMKKLKKIVIFNYEIPFYRAPVEENGDPVSHPCPDAQEACNQQGIELDLWSRPPDWRSV</sequence>
<dbReference type="Gene3D" id="3.80.10.10">
    <property type="entry name" value="Ribonuclease Inhibitor"/>
    <property type="match status" value="1"/>
</dbReference>
<keyword evidence="2" id="KW-1185">Reference proteome</keyword>
<proteinExistence type="predicted"/>
<comment type="caution">
    <text evidence="1">The sequence shown here is derived from an EMBL/GenBank/DDBJ whole genome shotgun (WGS) entry which is preliminary data.</text>
</comment>
<dbReference type="SUPFAM" id="SSF52047">
    <property type="entry name" value="RNI-like"/>
    <property type="match status" value="1"/>
</dbReference>
<dbReference type="EMBL" id="LNZH02000139">
    <property type="protein sequence ID" value="OCB90225.1"/>
    <property type="molecule type" value="Genomic_DNA"/>
</dbReference>
<gene>
    <name evidence="1" type="ORF">A7U60_g2597</name>
</gene>
<reference evidence="1" key="1">
    <citation type="submission" date="2016-06" db="EMBL/GenBank/DDBJ databases">
        <title>Draft Genome sequence of the fungus Inonotus baumii.</title>
        <authorList>
            <person name="Zhu H."/>
            <person name="Lin W."/>
        </authorList>
    </citation>
    <scope>NUCLEOTIDE SEQUENCE</scope>
    <source>
        <strain evidence="1">821</strain>
    </source>
</reference>
<dbReference type="AlphaFoldDB" id="A0A9Q5N7Z2"/>
<dbReference type="OrthoDB" id="3214435at2759"/>
<evidence type="ECO:0000313" key="1">
    <source>
        <dbReference type="EMBL" id="OCB90225.1"/>
    </source>
</evidence>